<dbReference type="OrthoDB" id="5568754at2759"/>
<gene>
    <name evidence="2" type="ORF">DILT_LOCUS3094</name>
</gene>
<feature type="region of interest" description="Disordered" evidence="1">
    <location>
        <begin position="308"/>
        <end position="338"/>
    </location>
</feature>
<keyword evidence="3" id="KW-1185">Reference proteome</keyword>
<protein>
    <submittedName>
        <fullName evidence="2">Uncharacterized protein</fullName>
    </submittedName>
</protein>
<organism evidence="2 3">
    <name type="scientific">Dibothriocephalus latus</name>
    <name type="common">Fish tapeworm</name>
    <name type="synonym">Diphyllobothrium latum</name>
    <dbReference type="NCBI Taxonomy" id="60516"/>
    <lineage>
        <taxon>Eukaryota</taxon>
        <taxon>Metazoa</taxon>
        <taxon>Spiralia</taxon>
        <taxon>Lophotrochozoa</taxon>
        <taxon>Platyhelminthes</taxon>
        <taxon>Cestoda</taxon>
        <taxon>Eucestoda</taxon>
        <taxon>Diphyllobothriidea</taxon>
        <taxon>Diphyllobothriidae</taxon>
        <taxon>Dibothriocephalus</taxon>
    </lineage>
</organism>
<dbReference type="PANTHER" id="PTHR13219:SF6">
    <property type="entry name" value="TRANSMEMBRANE PROTEIN 94"/>
    <property type="match status" value="1"/>
</dbReference>
<evidence type="ECO:0000256" key="1">
    <source>
        <dbReference type="SAM" id="MobiDB-lite"/>
    </source>
</evidence>
<reference evidence="2 3" key="1">
    <citation type="submission" date="2018-11" db="EMBL/GenBank/DDBJ databases">
        <authorList>
            <consortium name="Pathogen Informatics"/>
        </authorList>
    </citation>
    <scope>NUCLEOTIDE SEQUENCE [LARGE SCALE GENOMIC DNA]</scope>
</reference>
<proteinExistence type="predicted"/>
<feature type="compositionally biased region" description="Polar residues" evidence="1">
    <location>
        <begin position="106"/>
        <end position="120"/>
    </location>
</feature>
<feature type="region of interest" description="Disordered" evidence="1">
    <location>
        <begin position="98"/>
        <end position="205"/>
    </location>
</feature>
<sequence length="594" mass="64596">MCHLRTRQENQLRSRVFAERLGLEADWNCHISLAPEPKYQRKPRSACQSSDCAHGPQDSELTVDQSEVSDFPLRSRLHRSLSAPCVCYASSVTHNHQDCSEEPQAANESPANTLDNTPSNDPLVEGAPIEIHISRPPESPGTGDHIPPVSKPISSNTSLSSVDSAAVAASANQDPALSGSLSTSSSKNSSSSSEEEDPCPPTDGSAYNYVFSNKSRLPCGIKNIRWHLKNVDNVPLKVSLFTECTPPAVSEMISIMQEYDETVCVVGSCLSMANIELFFRGDTSIAFFPVLPLVCGHDPCTAQNGLLANAPGPESPSQTDELRTCEGDTEPSSLSATPLGMDFSQPLRSRWWRNSPRKFGSVLSFVPPVPAVLDSSEVLVQPSASSLLERFAWLPPVFVGSVWPLAEVPAPPPTSSLTQQPVDWNELLSYSAATVSYADQVYWLTLLRCCRFALVTTLRFLPSVLVCVLSGLVHLLLLCPSVGTNYACLSACFHPPAEDSPNTTWVISNTTEHFLSECIRLFPSVILVESIVFYQFVLCLGACMAYVDGQQSVTLIAEIVPVRMLTVRTKAQPCPCLPPQKEDMTIDDHPPLPP</sequence>
<dbReference type="PANTHER" id="PTHR13219">
    <property type="entry name" value="TRANSMEMBRANE PROTEIN 94"/>
    <property type="match status" value="1"/>
</dbReference>
<dbReference type="Proteomes" id="UP000281553">
    <property type="component" value="Unassembled WGS sequence"/>
</dbReference>
<feature type="compositionally biased region" description="Low complexity" evidence="1">
    <location>
        <begin position="178"/>
        <end position="192"/>
    </location>
</feature>
<accession>A0A3P6TAD2</accession>
<dbReference type="AlphaFoldDB" id="A0A3P6TAD2"/>
<evidence type="ECO:0000313" key="3">
    <source>
        <dbReference type="Proteomes" id="UP000281553"/>
    </source>
</evidence>
<dbReference type="InterPro" id="IPR039720">
    <property type="entry name" value="TMEM94"/>
</dbReference>
<name>A0A3P6TAD2_DIBLA</name>
<feature type="compositionally biased region" description="Low complexity" evidence="1">
    <location>
        <begin position="158"/>
        <end position="171"/>
    </location>
</feature>
<evidence type="ECO:0000313" key="2">
    <source>
        <dbReference type="EMBL" id="VDK80289.1"/>
    </source>
</evidence>
<feature type="region of interest" description="Disordered" evidence="1">
    <location>
        <begin position="40"/>
        <end position="67"/>
    </location>
</feature>
<dbReference type="EMBL" id="UYRU01043111">
    <property type="protein sequence ID" value="VDK80289.1"/>
    <property type="molecule type" value="Genomic_DNA"/>
</dbReference>